<dbReference type="Gene3D" id="2.60.120.920">
    <property type="match status" value="1"/>
</dbReference>
<comment type="caution">
    <text evidence="1">The sequence shown here is derived from an EMBL/GenBank/DDBJ whole genome shotgun (WGS) entry which is preliminary data.</text>
</comment>
<evidence type="ECO:0008006" key="3">
    <source>
        <dbReference type="Google" id="ProtNLM"/>
    </source>
</evidence>
<dbReference type="InterPro" id="IPR043136">
    <property type="entry name" value="B30.2/SPRY_sf"/>
</dbReference>
<proteinExistence type="predicted"/>
<dbReference type="Proteomes" id="UP000318212">
    <property type="component" value="Unassembled WGS sequence"/>
</dbReference>
<protein>
    <recommendedName>
        <fullName evidence="3">B30.2/SPRY domain-containing protein</fullName>
    </recommendedName>
</protein>
<name>A0A508AU76_9GAMM</name>
<dbReference type="AlphaFoldDB" id="A0A508AU76"/>
<organism evidence="1 2">
    <name type="scientific">Marilutibacter aestuarii</name>
    <dbReference type="NCBI Taxonomy" id="1706195"/>
    <lineage>
        <taxon>Bacteria</taxon>
        <taxon>Pseudomonadati</taxon>
        <taxon>Pseudomonadota</taxon>
        <taxon>Gammaproteobacteria</taxon>
        <taxon>Lysobacterales</taxon>
        <taxon>Lysobacteraceae</taxon>
        <taxon>Marilutibacter</taxon>
    </lineage>
</organism>
<evidence type="ECO:0000313" key="2">
    <source>
        <dbReference type="Proteomes" id="UP000318212"/>
    </source>
</evidence>
<keyword evidence="2" id="KW-1185">Reference proteome</keyword>
<dbReference type="SUPFAM" id="SSF49899">
    <property type="entry name" value="Concanavalin A-like lectins/glucanases"/>
    <property type="match status" value="1"/>
</dbReference>
<gene>
    <name evidence="1" type="ORF">FKV25_02110</name>
</gene>
<accession>A0A508AU76</accession>
<dbReference type="RefSeq" id="WP_141517138.1">
    <property type="nucleotide sequence ID" value="NZ_VICE01000014.1"/>
</dbReference>
<reference evidence="1 2" key="1">
    <citation type="submission" date="2019-06" db="EMBL/GenBank/DDBJ databases">
        <title>Lysobacter alkalisoli sp. nov. isolated from saline soil.</title>
        <authorList>
            <person name="Sun J.-Q."/>
            <person name="Xu L."/>
        </authorList>
    </citation>
    <scope>NUCLEOTIDE SEQUENCE [LARGE SCALE GENOMIC DNA]</scope>
    <source>
        <strain evidence="1 2">JCM 31130</strain>
    </source>
</reference>
<sequence>MSALAHQHLMLAAGSPASYAYWNPADKAASATLSDSNKVVTASAGTTSWVRSVTSKNAGKWRIQLVNLNQLDTSGVGFATSGPTGSFLGGTAAGWGLFGNYGSILRLYNNNAILASPGVVFATNDVIDLLLDIGAGKAWWRRNGTVVFGNPVAGTTPMATFTPGTSIFVAADPFANAASWRLRTDPAEMTGASVSGFVDGWPV</sequence>
<dbReference type="InterPro" id="IPR013320">
    <property type="entry name" value="ConA-like_dom_sf"/>
</dbReference>
<evidence type="ECO:0000313" key="1">
    <source>
        <dbReference type="EMBL" id="TQD51248.1"/>
    </source>
</evidence>
<dbReference type="EMBL" id="VICE01000014">
    <property type="protein sequence ID" value="TQD51248.1"/>
    <property type="molecule type" value="Genomic_DNA"/>
</dbReference>